<proteinExistence type="predicted"/>
<keyword evidence="4" id="KW-0472">Membrane</keyword>
<evidence type="ECO:0000256" key="1">
    <source>
        <dbReference type="ARBA" id="ARBA00004651"/>
    </source>
</evidence>
<dbReference type="OrthoDB" id="9807274at2"/>
<protein>
    <submittedName>
        <fullName evidence="5">MFS transporter</fullName>
    </submittedName>
</protein>
<evidence type="ECO:0000256" key="2">
    <source>
        <dbReference type="ARBA" id="ARBA00022692"/>
    </source>
</evidence>
<dbReference type="GO" id="GO:0022857">
    <property type="term" value="F:transmembrane transporter activity"/>
    <property type="evidence" value="ECO:0007669"/>
    <property type="project" value="InterPro"/>
</dbReference>
<name>A0A402CSL6_9BACT</name>
<comment type="subcellular location">
    <subcellularLocation>
        <location evidence="1">Cell membrane</location>
        <topology evidence="1">Multi-pass membrane protein</topology>
    </subcellularLocation>
</comment>
<dbReference type="PROSITE" id="PS50850">
    <property type="entry name" value="MFS"/>
    <property type="match status" value="1"/>
</dbReference>
<dbReference type="Pfam" id="PF07690">
    <property type="entry name" value="MFS_1"/>
    <property type="match status" value="1"/>
</dbReference>
<gene>
    <name evidence="5" type="ORF">CCAX7_30850</name>
</gene>
<dbReference type="FunCoup" id="A0A402CSL6">
    <property type="interactions" value="164"/>
</dbReference>
<dbReference type="RefSeq" id="WP_119320392.1">
    <property type="nucleotide sequence ID" value="NZ_AP025739.1"/>
</dbReference>
<reference evidence="5 6" key="1">
    <citation type="journal article" date="2019" name="Int. J. Syst. Evol. Microbiol.">
        <title>Capsulimonas corticalis gen. nov., sp. nov., an aerobic capsulated bacterium, of a novel bacterial order, Capsulimonadales ord. nov., of the class Armatimonadia of the phylum Armatimonadetes.</title>
        <authorList>
            <person name="Li J."/>
            <person name="Kudo C."/>
            <person name="Tonouchi A."/>
        </authorList>
    </citation>
    <scope>NUCLEOTIDE SEQUENCE [LARGE SCALE GENOMIC DNA]</scope>
    <source>
        <strain evidence="5 6">AX-7</strain>
    </source>
</reference>
<evidence type="ECO:0000313" key="6">
    <source>
        <dbReference type="Proteomes" id="UP000287394"/>
    </source>
</evidence>
<dbReference type="PANTHER" id="PTHR42718:SF39">
    <property type="entry name" value="ACTINORHODIN TRANSPORTER-RELATED"/>
    <property type="match status" value="1"/>
</dbReference>
<evidence type="ECO:0000313" key="5">
    <source>
        <dbReference type="EMBL" id="BDI31034.1"/>
    </source>
</evidence>
<dbReference type="Gene3D" id="1.20.1720.10">
    <property type="entry name" value="Multidrug resistance protein D"/>
    <property type="match status" value="1"/>
</dbReference>
<dbReference type="KEGG" id="ccot:CCAX7_30850"/>
<dbReference type="GO" id="GO:0005886">
    <property type="term" value="C:plasma membrane"/>
    <property type="evidence" value="ECO:0007669"/>
    <property type="project" value="UniProtKB-SubCell"/>
</dbReference>
<keyword evidence="6" id="KW-1185">Reference proteome</keyword>
<keyword evidence="3" id="KW-1133">Transmembrane helix</keyword>
<organism evidence="5 6">
    <name type="scientific">Capsulimonas corticalis</name>
    <dbReference type="NCBI Taxonomy" id="2219043"/>
    <lineage>
        <taxon>Bacteria</taxon>
        <taxon>Bacillati</taxon>
        <taxon>Armatimonadota</taxon>
        <taxon>Armatimonadia</taxon>
        <taxon>Capsulimonadales</taxon>
        <taxon>Capsulimonadaceae</taxon>
        <taxon>Capsulimonas</taxon>
    </lineage>
</organism>
<dbReference type="PRINTS" id="PR01036">
    <property type="entry name" value="TCRTETB"/>
</dbReference>
<evidence type="ECO:0000256" key="4">
    <source>
        <dbReference type="ARBA" id="ARBA00023136"/>
    </source>
</evidence>
<evidence type="ECO:0000256" key="3">
    <source>
        <dbReference type="ARBA" id="ARBA00022989"/>
    </source>
</evidence>
<dbReference type="AlphaFoldDB" id="A0A402CSL6"/>
<dbReference type="EMBL" id="AP025739">
    <property type="protein sequence ID" value="BDI31034.1"/>
    <property type="molecule type" value="Genomic_DNA"/>
</dbReference>
<accession>A0A402CSL6</accession>
<dbReference type="InterPro" id="IPR020846">
    <property type="entry name" value="MFS_dom"/>
</dbReference>
<sequence length="495" mass="51129">MENAVTIEASDAKKQAAAERVGALDARTRSLALAALLVGAFLPPLDFFIVNLALPAIRSGLHASASQLQLIISAYASAYAVFLITGGRLGDLYGRKRMFMTGMGGFVLASALCGLAPSGGVLIAGRILQGITASVMAPQVLATIRTVFSDGELTRVMGLYGSVFGLSAIAGQLGGGALITLHPFGLGWQSIFWINVPIGAVALIGAAKFVPETQPAQRARIDVAGVALLSLFLASIIYPLTQGREAGWPLWTYLSFLASVPILAAFIAAENRIARSGGDPLIDLTLFQRSPFVTGLAMTFLFYSISAFFLTFGVYLQSGLGWSPLASGAAIMPFAGGFMAASLYSATLAKRVGANILQIGFGMLSLGFAGAMLALRGADAPGLAFYAALLCAGLGQGFVLPSVVRTVLASVDASQAGLASGVVTSTLQIGAAVGVAAIGGVFFTVLGHRTAPASYATAFQSTMAVLSVLQLVCLLLAAFAARKKNRPERESFRVS</sequence>
<dbReference type="InterPro" id="IPR036259">
    <property type="entry name" value="MFS_trans_sf"/>
</dbReference>
<dbReference type="PANTHER" id="PTHR42718">
    <property type="entry name" value="MAJOR FACILITATOR SUPERFAMILY MULTIDRUG TRANSPORTER MFSC"/>
    <property type="match status" value="1"/>
</dbReference>
<dbReference type="Proteomes" id="UP000287394">
    <property type="component" value="Chromosome"/>
</dbReference>
<dbReference type="CDD" id="cd17321">
    <property type="entry name" value="MFS_MMR_MDR_like"/>
    <property type="match status" value="1"/>
</dbReference>
<dbReference type="InterPro" id="IPR011701">
    <property type="entry name" value="MFS"/>
</dbReference>
<dbReference type="SUPFAM" id="SSF103473">
    <property type="entry name" value="MFS general substrate transporter"/>
    <property type="match status" value="1"/>
</dbReference>
<dbReference type="Gene3D" id="1.20.1250.20">
    <property type="entry name" value="MFS general substrate transporter like domains"/>
    <property type="match status" value="1"/>
</dbReference>
<keyword evidence="2" id="KW-0812">Transmembrane</keyword>